<reference evidence="1 2" key="1">
    <citation type="submission" date="2016-03" db="EMBL/GenBank/DDBJ databases">
        <title>Comparative genomics of the ectomycorrhizal sister species Rhizopogon vinicolor and Rhizopogon vesiculosus (Basidiomycota: Boletales) reveals a divergence of the mating type B locus.</title>
        <authorList>
            <person name="Mujic A.B."/>
            <person name="Kuo A."/>
            <person name="Tritt A."/>
            <person name="Lipzen A."/>
            <person name="Chen C."/>
            <person name="Johnson J."/>
            <person name="Sharma A."/>
            <person name="Barry K."/>
            <person name="Grigoriev I.V."/>
            <person name="Spatafora J.W."/>
        </authorList>
    </citation>
    <scope>NUCLEOTIDE SEQUENCE [LARGE SCALE GENOMIC DNA]</scope>
    <source>
        <strain evidence="1 2">AM-OR11-056</strain>
    </source>
</reference>
<dbReference type="OrthoDB" id="2674423at2759"/>
<name>A0A1J8QRD6_9AGAM</name>
<feature type="non-terminal residue" evidence="1">
    <location>
        <position position="146"/>
    </location>
</feature>
<sequence length="146" mass="16399">SFLPSGLTVPSHTRIFPATHAVANLHSRHINVYGLFFPHLLIRNNSRYPMFLSSQFPLTIGQMNGPAAHAASSELSCPPTIVPVNEDILWCNQPQPNDPCALTMINPWESQYSIRPIDYLIVQYHKGKYSVTITLGAWRTCNPLKE</sequence>
<organism evidence="1 2">
    <name type="scientific">Rhizopogon vesiculosus</name>
    <dbReference type="NCBI Taxonomy" id="180088"/>
    <lineage>
        <taxon>Eukaryota</taxon>
        <taxon>Fungi</taxon>
        <taxon>Dikarya</taxon>
        <taxon>Basidiomycota</taxon>
        <taxon>Agaricomycotina</taxon>
        <taxon>Agaricomycetes</taxon>
        <taxon>Agaricomycetidae</taxon>
        <taxon>Boletales</taxon>
        <taxon>Suillineae</taxon>
        <taxon>Rhizopogonaceae</taxon>
        <taxon>Rhizopogon</taxon>
    </lineage>
</organism>
<dbReference type="AlphaFoldDB" id="A0A1J8QRD6"/>
<dbReference type="Proteomes" id="UP000183567">
    <property type="component" value="Unassembled WGS sequence"/>
</dbReference>
<proteinExistence type="predicted"/>
<gene>
    <name evidence="1" type="ORF">AZE42_13748</name>
</gene>
<evidence type="ECO:0000313" key="2">
    <source>
        <dbReference type="Proteomes" id="UP000183567"/>
    </source>
</evidence>
<comment type="caution">
    <text evidence="1">The sequence shown here is derived from an EMBL/GenBank/DDBJ whole genome shotgun (WGS) entry which is preliminary data.</text>
</comment>
<evidence type="ECO:0000313" key="1">
    <source>
        <dbReference type="EMBL" id="OJA16000.1"/>
    </source>
</evidence>
<dbReference type="EMBL" id="LVVM01002745">
    <property type="protein sequence ID" value="OJA16000.1"/>
    <property type="molecule type" value="Genomic_DNA"/>
</dbReference>
<accession>A0A1J8QRD6</accession>
<protein>
    <submittedName>
        <fullName evidence="1">Uncharacterized protein</fullName>
    </submittedName>
</protein>
<keyword evidence="2" id="KW-1185">Reference proteome</keyword>
<feature type="non-terminal residue" evidence="1">
    <location>
        <position position="1"/>
    </location>
</feature>